<organism evidence="1 2">
    <name type="scientific">Candidatus Methanoperedens nitratireducens</name>
    <dbReference type="NCBI Taxonomy" id="1392998"/>
    <lineage>
        <taxon>Archaea</taxon>
        <taxon>Methanobacteriati</taxon>
        <taxon>Methanobacteriota</taxon>
        <taxon>Stenosarchaea group</taxon>
        <taxon>Methanomicrobia</taxon>
        <taxon>Methanosarcinales</taxon>
        <taxon>ANME-2 cluster</taxon>
        <taxon>Candidatus Methanoperedentaceae</taxon>
        <taxon>Candidatus Methanoperedens</taxon>
    </lineage>
</organism>
<evidence type="ECO:0008006" key="3">
    <source>
        <dbReference type="Google" id="ProtNLM"/>
    </source>
</evidence>
<keyword evidence="2" id="KW-1185">Reference proteome</keyword>
<protein>
    <recommendedName>
        <fullName evidence="3">Peptidase propeptide domain-containing protein</fullName>
    </recommendedName>
</protein>
<dbReference type="EMBL" id="JMIY01000001">
    <property type="protein sequence ID" value="KCZ73559.1"/>
    <property type="molecule type" value="Genomic_DNA"/>
</dbReference>
<comment type="caution">
    <text evidence="1">The sequence shown here is derived from an EMBL/GenBank/DDBJ whole genome shotgun (WGS) entry which is preliminary data.</text>
</comment>
<dbReference type="RefSeq" id="WP_052368531.1">
    <property type="nucleotide sequence ID" value="NZ_JMIY01000001.1"/>
</dbReference>
<name>A0A062VD28_9EURY</name>
<sequence length="275" mass="30002">MDIKAIVAIAVILAVLGAGYAVARPTNDGLRSSMMGNYGGMMGNYGDNYGNMMKNYGGGLWNDMMGSYGGMMGMMRDYGGGLWNDMMGPNMMGGYGNGSGHCGGYGTPGSGYVANATPITIEKAGEAVEQYLASTGNEDLKLTEIMEFDNHFYAEIKEKSTGIHAFELLINRYTGAITPEMGPNMMWNARYGHMNWNTPAQGTVTEEQALENAQKYLDKALPGTRADEVDAFYGYYTIHVLKDGKIYGMLSVNSNTGAVWYHNWHGAFIKMMEVE</sequence>
<dbReference type="OrthoDB" id="137613at2157"/>
<evidence type="ECO:0000313" key="2">
    <source>
        <dbReference type="Proteomes" id="UP000027153"/>
    </source>
</evidence>
<reference evidence="1 2" key="1">
    <citation type="journal article" date="2013" name="Nature">
        <title>Anaerobic oxidation of methane coupled to nitrate reduction in a novel archaeal lineage.</title>
        <authorList>
            <person name="Haroon M.F."/>
            <person name="Hu S."/>
            <person name="Shi Y."/>
            <person name="Imelfort M."/>
            <person name="Keller J."/>
            <person name="Hugenholtz P."/>
            <person name="Yuan Z."/>
            <person name="Tyson G.W."/>
        </authorList>
    </citation>
    <scope>NUCLEOTIDE SEQUENCE [LARGE SCALE GENOMIC DNA]</scope>
    <source>
        <strain evidence="1 2">ANME-2d</strain>
    </source>
</reference>
<dbReference type="PATRIC" id="fig|1392998.3.peg.239"/>
<proteinExistence type="predicted"/>
<accession>A0A062VD28</accession>
<gene>
    <name evidence="1" type="ORF">ANME2D_00630</name>
</gene>
<dbReference type="Proteomes" id="UP000027153">
    <property type="component" value="Unassembled WGS sequence"/>
</dbReference>
<evidence type="ECO:0000313" key="1">
    <source>
        <dbReference type="EMBL" id="KCZ73559.1"/>
    </source>
</evidence>
<dbReference type="AlphaFoldDB" id="A0A062VD28"/>